<sequence>MWGNGGRFYWGRKESGGGEVGIVVIFAWLSSQERNMKAHVDLYGSLGWNSLVCHVDFLTLFLPEKATSLACGVLSELVKEVKVRPLPIVFTSFSGGSKGCLYKVLQLVEGKCEGQLSQDDYQLVRGCICGQIYDSGPIDFTSDVGTQFMLHPSVLKMSHTPRVVSWMAKSIASGLDTLFINRFEAERADYWQTLYSSVSMGPYLIFCSENDGIAPYQVVGSFAQHLQELGGDVKLVKWSNSPHVAHYKYHQAEYKASVTEFLTKTTVVYIQRRQMNGETTADEGSCSKVSESVCNLKSAVNSIGPSDHFFLPSSVDFSDTRESGSLQDEQKGDLFHLPSINPHGVLSQILFDVCVPKNIEGWDIKPPVPITGKQIRHGPFNPFRFIRRSRL</sequence>
<evidence type="ECO:0000313" key="1">
    <source>
        <dbReference type="EMBL" id="KAJ6810665.1"/>
    </source>
</evidence>
<dbReference type="Pfam" id="PF05705">
    <property type="entry name" value="DUF829"/>
    <property type="match status" value="2"/>
</dbReference>
<dbReference type="AlphaFoldDB" id="A0AAX6F3W2"/>
<dbReference type="PANTHER" id="PTHR12265">
    <property type="entry name" value="TRANSMEMBRANE PROTEIN 53"/>
    <property type="match status" value="1"/>
</dbReference>
<gene>
    <name evidence="1" type="ORF">M6B38_104050</name>
</gene>
<accession>A0AAX6F3W2</accession>
<evidence type="ECO:0000313" key="2">
    <source>
        <dbReference type="Proteomes" id="UP001140949"/>
    </source>
</evidence>
<dbReference type="InterPro" id="IPR029058">
    <property type="entry name" value="AB_hydrolase_fold"/>
</dbReference>
<keyword evidence="2" id="KW-1185">Reference proteome</keyword>
<reference evidence="1" key="1">
    <citation type="journal article" date="2023" name="GigaByte">
        <title>Genome assembly of the bearded iris, Iris pallida Lam.</title>
        <authorList>
            <person name="Bruccoleri R.E."/>
            <person name="Oakeley E.J."/>
            <person name="Faust A.M.E."/>
            <person name="Altorfer M."/>
            <person name="Dessus-Babus S."/>
            <person name="Burckhardt D."/>
            <person name="Oertli M."/>
            <person name="Naumann U."/>
            <person name="Petersen F."/>
            <person name="Wong J."/>
        </authorList>
    </citation>
    <scope>NUCLEOTIDE SEQUENCE</scope>
    <source>
        <strain evidence="1">GSM-AAB239-AS_SAM_17_03QT</strain>
    </source>
</reference>
<protein>
    <submittedName>
        <fullName evidence="1">Uncharacterized protein</fullName>
    </submittedName>
</protein>
<dbReference type="PANTHER" id="PTHR12265:SF0">
    <property type="entry name" value="EXPRESSED PROTEIN"/>
    <property type="match status" value="1"/>
</dbReference>
<organism evidence="1 2">
    <name type="scientific">Iris pallida</name>
    <name type="common">Sweet iris</name>
    <dbReference type="NCBI Taxonomy" id="29817"/>
    <lineage>
        <taxon>Eukaryota</taxon>
        <taxon>Viridiplantae</taxon>
        <taxon>Streptophyta</taxon>
        <taxon>Embryophyta</taxon>
        <taxon>Tracheophyta</taxon>
        <taxon>Spermatophyta</taxon>
        <taxon>Magnoliopsida</taxon>
        <taxon>Liliopsida</taxon>
        <taxon>Asparagales</taxon>
        <taxon>Iridaceae</taxon>
        <taxon>Iridoideae</taxon>
        <taxon>Irideae</taxon>
        <taxon>Iris</taxon>
    </lineage>
</organism>
<dbReference type="SUPFAM" id="SSF53474">
    <property type="entry name" value="alpha/beta-Hydrolases"/>
    <property type="match status" value="1"/>
</dbReference>
<dbReference type="EMBL" id="JANAVB010032220">
    <property type="protein sequence ID" value="KAJ6810665.1"/>
    <property type="molecule type" value="Genomic_DNA"/>
</dbReference>
<dbReference type="Proteomes" id="UP001140949">
    <property type="component" value="Unassembled WGS sequence"/>
</dbReference>
<dbReference type="Gene3D" id="3.40.50.1820">
    <property type="entry name" value="alpha/beta hydrolase"/>
    <property type="match status" value="1"/>
</dbReference>
<dbReference type="InterPro" id="IPR008547">
    <property type="entry name" value="DUF829_TMEM53"/>
</dbReference>
<name>A0AAX6F3W2_IRIPA</name>
<proteinExistence type="predicted"/>
<comment type="caution">
    <text evidence="1">The sequence shown here is derived from an EMBL/GenBank/DDBJ whole genome shotgun (WGS) entry which is preliminary data.</text>
</comment>
<reference evidence="1" key="2">
    <citation type="submission" date="2023-04" db="EMBL/GenBank/DDBJ databases">
        <authorList>
            <person name="Bruccoleri R.E."/>
            <person name="Oakeley E.J."/>
            <person name="Faust A.-M."/>
            <person name="Dessus-Babus S."/>
            <person name="Altorfer M."/>
            <person name="Burckhardt D."/>
            <person name="Oertli M."/>
            <person name="Naumann U."/>
            <person name="Petersen F."/>
            <person name="Wong J."/>
        </authorList>
    </citation>
    <scope>NUCLEOTIDE SEQUENCE</scope>
    <source>
        <strain evidence="1">GSM-AAB239-AS_SAM_17_03QT</strain>
        <tissue evidence="1">Leaf</tissue>
    </source>
</reference>